<proteinExistence type="inferred from homology"/>
<feature type="domain" description="Mur ligase C-terminal" evidence="13">
    <location>
        <begin position="336"/>
        <end position="451"/>
    </location>
</feature>
<comment type="caution">
    <text evidence="15">The sequence shown here is derived from an EMBL/GenBank/DDBJ whole genome shotgun (WGS) entry which is preliminary data.</text>
</comment>
<dbReference type="InterPro" id="IPR005863">
    <property type="entry name" value="UDP-N-AcMur_synth"/>
</dbReference>
<evidence type="ECO:0000256" key="3">
    <source>
        <dbReference type="ARBA" id="ARBA00022618"/>
    </source>
</evidence>
<dbReference type="PANTHER" id="PTHR43024:SF1">
    <property type="entry name" value="UDP-N-ACETYLMURAMOYL-TRIPEPTIDE--D-ALANYL-D-ALANINE LIGASE"/>
    <property type="match status" value="1"/>
</dbReference>
<gene>
    <name evidence="10" type="primary">murF</name>
    <name evidence="15" type="ORF">QNA08_10245</name>
</gene>
<evidence type="ECO:0000259" key="13">
    <source>
        <dbReference type="Pfam" id="PF02875"/>
    </source>
</evidence>
<evidence type="ECO:0000313" key="15">
    <source>
        <dbReference type="EMBL" id="MDJ1158615.1"/>
    </source>
</evidence>
<keyword evidence="1 10" id="KW-0963">Cytoplasm</keyword>
<dbReference type="HAMAP" id="MF_02019">
    <property type="entry name" value="MurF"/>
    <property type="match status" value="1"/>
</dbReference>
<keyword evidence="7 10" id="KW-0573">Peptidoglycan synthesis</keyword>
<dbReference type="InterPro" id="IPR036615">
    <property type="entry name" value="Mur_ligase_C_dom_sf"/>
</dbReference>
<keyword evidence="2 10" id="KW-0436">Ligase</keyword>
<evidence type="ECO:0000256" key="4">
    <source>
        <dbReference type="ARBA" id="ARBA00022741"/>
    </source>
</evidence>
<evidence type="ECO:0000259" key="14">
    <source>
        <dbReference type="Pfam" id="PF08245"/>
    </source>
</evidence>
<evidence type="ECO:0000259" key="12">
    <source>
        <dbReference type="Pfam" id="PF01225"/>
    </source>
</evidence>
<dbReference type="Proteomes" id="UP001321492">
    <property type="component" value="Unassembled WGS sequence"/>
</dbReference>
<dbReference type="EC" id="6.3.2.10" evidence="10 11"/>
<name>A0ABT7AGX2_9HYPH</name>
<dbReference type="SUPFAM" id="SSF63418">
    <property type="entry name" value="MurE/MurF N-terminal domain"/>
    <property type="match status" value="1"/>
</dbReference>
<dbReference type="Gene3D" id="3.90.190.20">
    <property type="entry name" value="Mur ligase, C-terminal domain"/>
    <property type="match status" value="1"/>
</dbReference>
<dbReference type="SUPFAM" id="SSF53623">
    <property type="entry name" value="MurD-like peptide ligases, catalytic domain"/>
    <property type="match status" value="1"/>
</dbReference>
<dbReference type="NCBIfam" id="TIGR01143">
    <property type="entry name" value="murF"/>
    <property type="match status" value="1"/>
</dbReference>
<evidence type="ECO:0000313" key="16">
    <source>
        <dbReference type="Proteomes" id="UP001321492"/>
    </source>
</evidence>
<comment type="catalytic activity">
    <reaction evidence="10 11">
        <text>D-alanyl-D-alanine + UDP-N-acetyl-alpha-D-muramoyl-L-alanyl-gamma-D-glutamyl-meso-2,6-diaminopimelate + ATP = UDP-N-acetyl-alpha-D-muramoyl-L-alanyl-gamma-D-glutamyl-meso-2,6-diaminopimeloyl-D-alanyl-D-alanine + ADP + phosphate + H(+)</text>
        <dbReference type="Rhea" id="RHEA:28374"/>
        <dbReference type="ChEBI" id="CHEBI:15378"/>
        <dbReference type="ChEBI" id="CHEBI:30616"/>
        <dbReference type="ChEBI" id="CHEBI:43474"/>
        <dbReference type="ChEBI" id="CHEBI:57822"/>
        <dbReference type="ChEBI" id="CHEBI:61386"/>
        <dbReference type="ChEBI" id="CHEBI:83905"/>
        <dbReference type="ChEBI" id="CHEBI:456216"/>
        <dbReference type="EC" id="6.3.2.10"/>
    </reaction>
</comment>
<dbReference type="InterPro" id="IPR036565">
    <property type="entry name" value="Mur-like_cat_sf"/>
</dbReference>
<feature type="domain" description="Mur ligase central" evidence="14">
    <location>
        <begin position="112"/>
        <end position="302"/>
    </location>
</feature>
<dbReference type="EMBL" id="JASJEV010000005">
    <property type="protein sequence ID" value="MDJ1158615.1"/>
    <property type="molecule type" value="Genomic_DNA"/>
</dbReference>
<dbReference type="NCBIfam" id="NF010693">
    <property type="entry name" value="PRK14093.1"/>
    <property type="match status" value="1"/>
</dbReference>
<accession>A0ABT7AGX2</accession>
<dbReference type="Pfam" id="PF01225">
    <property type="entry name" value="Mur_ligase"/>
    <property type="match status" value="1"/>
</dbReference>
<evidence type="ECO:0000256" key="2">
    <source>
        <dbReference type="ARBA" id="ARBA00022598"/>
    </source>
</evidence>
<dbReference type="PANTHER" id="PTHR43024">
    <property type="entry name" value="UDP-N-ACETYLMURAMOYL-TRIPEPTIDE--D-ALANYL-D-ALANINE LIGASE"/>
    <property type="match status" value="1"/>
</dbReference>
<evidence type="ECO:0000256" key="8">
    <source>
        <dbReference type="ARBA" id="ARBA00023306"/>
    </source>
</evidence>
<keyword evidence="16" id="KW-1185">Reference proteome</keyword>
<dbReference type="Gene3D" id="3.40.1390.10">
    <property type="entry name" value="MurE/MurF, N-terminal domain"/>
    <property type="match status" value="1"/>
</dbReference>
<dbReference type="InterPro" id="IPR004101">
    <property type="entry name" value="Mur_ligase_C"/>
</dbReference>
<comment type="caution">
    <text evidence="10">Lacks conserved residue(s) required for the propagation of feature annotation.</text>
</comment>
<evidence type="ECO:0000256" key="11">
    <source>
        <dbReference type="RuleBase" id="RU004136"/>
    </source>
</evidence>
<evidence type="ECO:0000256" key="7">
    <source>
        <dbReference type="ARBA" id="ARBA00022984"/>
    </source>
</evidence>
<keyword evidence="6 10" id="KW-0133">Cell shape</keyword>
<dbReference type="InterPro" id="IPR000713">
    <property type="entry name" value="Mur_ligase_N"/>
</dbReference>
<comment type="similarity">
    <text evidence="10">Belongs to the MurCDEF family. MurF subfamily.</text>
</comment>
<keyword evidence="5 10" id="KW-0067">ATP-binding</keyword>
<dbReference type="Pfam" id="PF08245">
    <property type="entry name" value="Mur_ligase_M"/>
    <property type="match status" value="1"/>
</dbReference>
<sequence>MTQPLWTGLELLTVLSARAHGGLPDEVGGASIDTRTLMPGDLFFAIKGEARDGHDFVADALANGAAAAVVDEAHAGELKHLGPLFVVDDVLAAMMAAGRAARARSEARIVAVTGSAGKTGTKEALRLALGRQGRTHASVASYNNHWGVPLTLARMPRDCAYGIFEIGMNAPGEILPLTRQVRPQVAIVTTVEPVHLAFFPSVAAIADAKGEVFQGLEPGGTAILNRDNPQFERLKAHAAASPAGRVVSFGVHEEADVRAQRIITQPDLSIVEARVFGLPVTYRLGSPGRHIALNSLSVLAAVHVLGADLAIAALSLGQLEAPVGRGERTRLSLAGGDIVLIDESFNANPASMRAALANLGQTAPGHRGRRIAVLADMLELGQEGPALHRDLAEAVEENGIDLIFAAGPLMRELWQALPGERRGGYAGTAADLEPMVIEALRGGDAVMVKGSKATKVSRIVATLKDRFPAASRPLEASA</sequence>
<evidence type="ECO:0000256" key="6">
    <source>
        <dbReference type="ARBA" id="ARBA00022960"/>
    </source>
</evidence>
<organism evidence="15 16">
    <name type="scientific">Chelatococcus albus</name>
    <dbReference type="NCBI Taxonomy" id="3047466"/>
    <lineage>
        <taxon>Bacteria</taxon>
        <taxon>Pseudomonadati</taxon>
        <taxon>Pseudomonadota</taxon>
        <taxon>Alphaproteobacteria</taxon>
        <taxon>Hyphomicrobiales</taxon>
        <taxon>Chelatococcaceae</taxon>
        <taxon>Chelatococcus</taxon>
    </lineage>
</organism>
<keyword evidence="4 10" id="KW-0547">Nucleotide-binding</keyword>
<dbReference type="SUPFAM" id="SSF53244">
    <property type="entry name" value="MurD-like peptide ligases, peptide-binding domain"/>
    <property type="match status" value="1"/>
</dbReference>
<evidence type="ECO:0000256" key="10">
    <source>
        <dbReference type="HAMAP-Rule" id="MF_02019"/>
    </source>
</evidence>
<evidence type="ECO:0000256" key="9">
    <source>
        <dbReference type="ARBA" id="ARBA00023316"/>
    </source>
</evidence>
<dbReference type="InterPro" id="IPR051046">
    <property type="entry name" value="MurCDEF_CellWall_CoF430Synth"/>
</dbReference>
<dbReference type="GO" id="GO:0016874">
    <property type="term" value="F:ligase activity"/>
    <property type="evidence" value="ECO:0007669"/>
    <property type="project" value="UniProtKB-KW"/>
</dbReference>
<keyword evidence="8 10" id="KW-0131">Cell cycle</keyword>
<comment type="subcellular location">
    <subcellularLocation>
        <location evidence="10 11">Cytoplasm</location>
    </subcellularLocation>
</comment>
<protein>
    <recommendedName>
        <fullName evidence="10 11">UDP-N-acetylmuramoyl-tripeptide--D-alanyl-D-alanine ligase</fullName>
        <ecNumber evidence="10 11">6.3.2.10</ecNumber>
    </recommendedName>
    <alternativeName>
        <fullName evidence="10">D-alanyl-D-alanine-adding enzyme</fullName>
    </alternativeName>
</protein>
<feature type="domain" description="Mur ligase N-terminal catalytic" evidence="12">
    <location>
        <begin position="29"/>
        <end position="74"/>
    </location>
</feature>
<reference evidence="15 16" key="1">
    <citation type="submission" date="2023-05" db="EMBL/GenBank/DDBJ databases">
        <title>Chelatococcus sp. nov., a moderately thermophilic bacterium isolated from hot spring microbial mat.</title>
        <authorList>
            <person name="Hu C.-J."/>
            <person name="Li W.-J."/>
        </authorList>
    </citation>
    <scope>NUCLEOTIDE SEQUENCE [LARGE SCALE GENOMIC DNA]</scope>
    <source>
        <strain evidence="15 16">SYSU G07232</strain>
    </source>
</reference>
<evidence type="ECO:0000256" key="5">
    <source>
        <dbReference type="ARBA" id="ARBA00022840"/>
    </source>
</evidence>
<keyword evidence="9 10" id="KW-0961">Cell wall biogenesis/degradation</keyword>
<dbReference type="Pfam" id="PF02875">
    <property type="entry name" value="Mur_ligase_C"/>
    <property type="match status" value="1"/>
</dbReference>
<comment type="pathway">
    <text evidence="10 11">Cell wall biogenesis; peptidoglycan biosynthesis.</text>
</comment>
<comment type="function">
    <text evidence="10 11">Involved in cell wall formation. Catalyzes the final step in the synthesis of UDP-N-acetylmuramoyl-pentapeptide, the precursor of murein.</text>
</comment>
<dbReference type="RefSeq" id="WP_283740598.1">
    <property type="nucleotide sequence ID" value="NZ_JASJEV010000005.1"/>
</dbReference>
<keyword evidence="3 10" id="KW-0132">Cell division</keyword>
<dbReference type="Gene3D" id="3.40.1190.10">
    <property type="entry name" value="Mur-like, catalytic domain"/>
    <property type="match status" value="1"/>
</dbReference>
<dbReference type="InterPro" id="IPR035911">
    <property type="entry name" value="MurE/MurF_N"/>
</dbReference>
<dbReference type="InterPro" id="IPR013221">
    <property type="entry name" value="Mur_ligase_cen"/>
</dbReference>
<evidence type="ECO:0000256" key="1">
    <source>
        <dbReference type="ARBA" id="ARBA00022490"/>
    </source>
</evidence>